<feature type="transmembrane region" description="Helical" evidence="1">
    <location>
        <begin position="12"/>
        <end position="34"/>
    </location>
</feature>
<feature type="transmembrane region" description="Helical" evidence="1">
    <location>
        <begin position="122"/>
        <end position="144"/>
    </location>
</feature>
<keyword evidence="1" id="KW-1133">Transmembrane helix</keyword>
<gene>
    <name evidence="2" type="ORF">ACFFGN_23635</name>
</gene>
<dbReference type="Proteomes" id="UP001589890">
    <property type="component" value="Unassembled WGS sequence"/>
</dbReference>
<dbReference type="EMBL" id="JBHLTC010000030">
    <property type="protein sequence ID" value="MFC0627093.1"/>
    <property type="molecule type" value="Genomic_DNA"/>
</dbReference>
<accession>A0ABV6QSG0</accession>
<evidence type="ECO:0000313" key="3">
    <source>
        <dbReference type="Proteomes" id="UP001589890"/>
    </source>
</evidence>
<evidence type="ECO:0000313" key="2">
    <source>
        <dbReference type="EMBL" id="MFC0627093.1"/>
    </source>
</evidence>
<keyword evidence="3" id="KW-1185">Reference proteome</keyword>
<keyword evidence="1" id="KW-0812">Transmembrane</keyword>
<evidence type="ECO:0008006" key="4">
    <source>
        <dbReference type="Google" id="ProtNLM"/>
    </source>
</evidence>
<reference evidence="2 3" key="1">
    <citation type="submission" date="2024-09" db="EMBL/GenBank/DDBJ databases">
        <authorList>
            <person name="Sun Q."/>
            <person name="Mori K."/>
        </authorList>
    </citation>
    <scope>NUCLEOTIDE SEQUENCE [LARGE SCALE GENOMIC DNA]</scope>
    <source>
        <strain evidence="2 3">CGMCC 1.15906</strain>
    </source>
</reference>
<comment type="caution">
    <text evidence="2">The sequence shown here is derived from an EMBL/GenBank/DDBJ whole genome shotgun (WGS) entry which is preliminary data.</text>
</comment>
<evidence type="ECO:0000256" key="1">
    <source>
        <dbReference type="SAM" id="Phobius"/>
    </source>
</evidence>
<keyword evidence="1" id="KW-0472">Membrane</keyword>
<organism evidence="2 3">
    <name type="scientific">Kribbella deserti</name>
    <dbReference type="NCBI Taxonomy" id="1926257"/>
    <lineage>
        <taxon>Bacteria</taxon>
        <taxon>Bacillati</taxon>
        <taxon>Actinomycetota</taxon>
        <taxon>Actinomycetes</taxon>
        <taxon>Propionibacteriales</taxon>
        <taxon>Kribbellaceae</taxon>
        <taxon>Kribbella</taxon>
    </lineage>
</organism>
<sequence>MTTKRPLRTRERVFVLIGIVFILLFTLGGGLSLATEGLEGRSALRDGPVGTLTPTDRKCGDESCRWVGTFTRADGTVMGQDIVLNDSVRVRHTDPMPGAIEGVRLAENAKTAYTADYGWRVPIVKCGVLALVGLAIATGLILMLRSYRTTAKSR</sequence>
<proteinExistence type="predicted"/>
<protein>
    <recommendedName>
        <fullName evidence="4">DUF3592 domain-containing protein</fullName>
    </recommendedName>
</protein>
<name>A0ABV6QSG0_9ACTN</name>
<dbReference type="RefSeq" id="WP_380051380.1">
    <property type="nucleotide sequence ID" value="NZ_JBHLTC010000030.1"/>
</dbReference>